<dbReference type="InterPro" id="IPR000276">
    <property type="entry name" value="GPCR_Rhodpsn"/>
</dbReference>
<dbReference type="InterPro" id="IPR017452">
    <property type="entry name" value="GPCR_Rhodpsn_7TM"/>
</dbReference>
<protein>
    <submittedName>
        <fullName evidence="14">C-C chemokine receptor-like 2</fullName>
    </submittedName>
</protein>
<name>A0A6P6CBU5_PTEVA</name>
<dbReference type="GO" id="GO:0060326">
    <property type="term" value="P:cell chemotaxis"/>
    <property type="evidence" value="ECO:0007669"/>
    <property type="project" value="TreeGrafter"/>
</dbReference>
<comment type="subcellular location">
    <subcellularLocation>
        <location evidence="1">Cell membrane</location>
        <topology evidence="1">Multi-pass membrane protein</topology>
    </subcellularLocation>
</comment>
<evidence type="ECO:0000256" key="10">
    <source>
        <dbReference type="ARBA" id="ARBA00023224"/>
    </source>
</evidence>
<dbReference type="AlphaFoldDB" id="A0A6P6CBU5"/>
<dbReference type="RefSeq" id="XP_023384788.1">
    <property type="nucleotide sequence ID" value="XM_023529020.1"/>
</dbReference>
<keyword evidence="3 11" id="KW-0812">Transmembrane</keyword>
<dbReference type="CTD" id="9034"/>
<organism evidence="13 14">
    <name type="scientific">Pteropus vampyrus</name>
    <name type="common">Large flying fox</name>
    <dbReference type="NCBI Taxonomy" id="132908"/>
    <lineage>
        <taxon>Eukaryota</taxon>
        <taxon>Metazoa</taxon>
        <taxon>Chordata</taxon>
        <taxon>Craniata</taxon>
        <taxon>Vertebrata</taxon>
        <taxon>Euteleostomi</taxon>
        <taxon>Mammalia</taxon>
        <taxon>Eutheria</taxon>
        <taxon>Laurasiatheria</taxon>
        <taxon>Chiroptera</taxon>
        <taxon>Yinpterochiroptera</taxon>
        <taxon>Pteropodoidea</taxon>
        <taxon>Pteropodidae</taxon>
        <taxon>Pteropodinae</taxon>
        <taxon>Pteropus</taxon>
    </lineage>
</organism>
<dbReference type="GO" id="GO:0007204">
    <property type="term" value="P:positive regulation of cytosolic calcium ion concentration"/>
    <property type="evidence" value="ECO:0007669"/>
    <property type="project" value="TreeGrafter"/>
</dbReference>
<evidence type="ECO:0000313" key="14">
    <source>
        <dbReference type="RefSeq" id="XP_023384788.1"/>
    </source>
</evidence>
<dbReference type="SUPFAM" id="SSF81321">
    <property type="entry name" value="Family A G protein-coupled receptor-like"/>
    <property type="match status" value="1"/>
</dbReference>
<dbReference type="PRINTS" id="PR00657">
    <property type="entry name" value="CCCHEMOKINER"/>
</dbReference>
<dbReference type="GO" id="GO:0019722">
    <property type="term" value="P:calcium-mediated signaling"/>
    <property type="evidence" value="ECO:0007669"/>
    <property type="project" value="TreeGrafter"/>
</dbReference>
<evidence type="ECO:0000313" key="13">
    <source>
        <dbReference type="Proteomes" id="UP000515202"/>
    </source>
</evidence>
<dbReference type="GO" id="GO:0006955">
    <property type="term" value="P:immune response"/>
    <property type="evidence" value="ECO:0007669"/>
    <property type="project" value="TreeGrafter"/>
</dbReference>
<dbReference type="KEGG" id="pvp:105290376"/>
<feature type="transmembrane region" description="Helical" evidence="11">
    <location>
        <begin position="304"/>
        <end position="328"/>
    </location>
</feature>
<evidence type="ECO:0000259" key="12">
    <source>
        <dbReference type="PROSITE" id="PS50262"/>
    </source>
</evidence>
<dbReference type="InterPro" id="IPR000355">
    <property type="entry name" value="Chemokine_rcpt"/>
</dbReference>
<keyword evidence="8" id="KW-0675">Receptor</keyword>
<keyword evidence="9" id="KW-0325">Glycoprotein</keyword>
<keyword evidence="13" id="KW-1185">Reference proteome</keyword>
<dbReference type="GO" id="GO:0019957">
    <property type="term" value="F:C-C chemokine binding"/>
    <property type="evidence" value="ECO:0007669"/>
    <property type="project" value="TreeGrafter"/>
</dbReference>
<evidence type="ECO:0000256" key="3">
    <source>
        <dbReference type="ARBA" id="ARBA00022692"/>
    </source>
</evidence>
<reference evidence="14" key="1">
    <citation type="submission" date="2025-08" db="UniProtKB">
        <authorList>
            <consortium name="RefSeq"/>
        </authorList>
    </citation>
    <scope>IDENTIFICATION</scope>
    <source>
        <tissue evidence="14">Kidney</tissue>
    </source>
</reference>
<dbReference type="PRINTS" id="PR00237">
    <property type="entry name" value="GPCRRHODOPSN"/>
</dbReference>
<dbReference type="Gene3D" id="1.20.1070.10">
    <property type="entry name" value="Rhodopsin 7-helix transmembrane proteins"/>
    <property type="match status" value="1"/>
</dbReference>
<evidence type="ECO:0000256" key="7">
    <source>
        <dbReference type="ARBA" id="ARBA00023157"/>
    </source>
</evidence>
<dbReference type="PROSITE" id="PS50262">
    <property type="entry name" value="G_PROTEIN_RECEP_F1_2"/>
    <property type="match status" value="1"/>
</dbReference>
<evidence type="ECO:0000256" key="11">
    <source>
        <dbReference type="SAM" id="Phobius"/>
    </source>
</evidence>
<keyword evidence="5" id="KW-0297">G-protein coupled receptor</keyword>
<dbReference type="GO" id="GO:0016493">
    <property type="term" value="F:C-C chemokine receptor activity"/>
    <property type="evidence" value="ECO:0007669"/>
    <property type="project" value="TreeGrafter"/>
</dbReference>
<accession>A0A6P6CBU5</accession>
<dbReference type="Pfam" id="PF00001">
    <property type="entry name" value="7tm_1"/>
    <property type="match status" value="1"/>
</dbReference>
<evidence type="ECO:0000256" key="9">
    <source>
        <dbReference type="ARBA" id="ARBA00023180"/>
    </source>
</evidence>
<feature type="transmembrane region" description="Helical" evidence="11">
    <location>
        <begin position="210"/>
        <end position="229"/>
    </location>
</feature>
<keyword evidence="6 11" id="KW-0472">Membrane</keyword>
<keyword evidence="10" id="KW-0807">Transducer</keyword>
<dbReference type="GO" id="GO:0009897">
    <property type="term" value="C:external side of plasma membrane"/>
    <property type="evidence" value="ECO:0007669"/>
    <property type="project" value="TreeGrafter"/>
</dbReference>
<feature type="transmembrane region" description="Helical" evidence="11">
    <location>
        <begin position="108"/>
        <end position="128"/>
    </location>
</feature>
<dbReference type="PANTHER" id="PTHR10489">
    <property type="entry name" value="CELL ADHESION MOLECULE"/>
    <property type="match status" value="1"/>
</dbReference>
<dbReference type="GO" id="GO:0005737">
    <property type="term" value="C:cytoplasm"/>
    <property type="evidence" value="ECO:0007669"/>
    <property type="project" value="TreeGrafter"/>
</dbReference>
<keyword evidence="4 11" id="KW-1133">Transmembrane helix</keyword>
<dbReference type="CDD" id="cd15171">
    <property type="entry name" value="7tmA_CCRL2"/>
    <property type="match status" value="1"/>
</dbReference>
<dbReference type="GeneID" id="105290376"/>
<feature type="transmembrane region" description="Helical" evidence="11">
    <location>
        <begin position="348"/>
        <end position="368"/>
    </location>
</feature>
<evidence type="ECO:0000256" key="4">
    <source>
        <dbReference type="ARBA" id="ARBA00022989"/>
    </source>
</evidence>
<feature type="transmembrane region" description="Helical" evidence="11">
    <location>
        <begin position="260"/>
        <end position="283"/>
    </location>
</feature>
<dbReference type="GO" id="GO:0006954">
    <property type="term" value="P:inflammatory response"/>
    <property type="evidence" value="ECO:0007669"/>
    <property type="project" value="TreeGrafter"/>
</dbReference>
<feature type="transmembrane region" description="Helical" evidence="11">
    <location>
        <begin position="140"/>
        <end position="163"/>
    </location>
</feature>
<keyword evidence="7" id="KW-1015">Disulfide bond</keyword>
<evidence type="ECO:0000256" key="6">
    <source>
        <dbReference type="ARBA" id="ARBA00023136"/>
    </source>
</evidence>
<dbReference type="OrthoDB" id="9802979at2759"/>
<sequence>MVGREAAFAPGSRSAGKSSVYLAGDVHVDAQDGFASANVCSNPSSQELRPLSLSQEAVSGSQKMANYTSAPDGEDYDVIIEDNLNNSGTEQCDHYDAKILSAQLVPPLYVAVFLVGLLGNGLVVRDLVKFKGLKHVENIYFLNLAVANVCFLLTLPFWVHSALHGGLLADPTCKILAALSSVGLHGEALFSVLLTVFFHKRSFSSSARKVPCATVTSVVTWAAAMLVALPEFLFYQPQTGSQEPECFFSRLHFLPGNETFWKYFLTLRMNIVGLLVPLSVFIVCYVRMRKTPRSRGTNRDLLKLVFAITFVFLLMWGPYATTLFLSTFKDYFPLRGCKGGYALDRSVQVTRIVATTHCCVNALLYVLLDQAFWRRLCGPCHPCALTGLLYPHFSLLRLLQVSDYHI</sequence>
<dbReference type="InterPro" id="IPR050119">
    <property type="entry name" value="CCR1-9-like"/>
</dbReference>
<evidence type="ECO:0000256" key="8">
    <source>
        <dbReference type="ARBA" id="ARBA00023170"/>
    </source>
</evidence>
<evidence type="ECO:0000256" key="1">
    <source>
        <dbReference type="ARBA" id="ARBA00004651"/>
    </source>
</evidence>
<dbReference type="PANTHER" id="PTHR10489:SF655">
    <property type="entry name" value="C-C CHEMOKINE RECEPTOR-LIKE 2"/>
    <property type="match status" value="1"/>
</dbReference>
<gene>
    <name evidence="14" type="primary">CCRL2</name>
</gene>
<feature type="transmembrane region" description="Helical" evidence="11">
    <location>
        <begin position="175"/>
        <end position="198"/>
    </location>
</feature>
<feature type="domain" description="G-protein coupled receptors family 1 profile" evidence="12">
    <location>
        <begin position="119"/>
        <end position="365"/>
    </location>
</feature>
<evidence type="ECO:0000256" key="5">
    <source>
        <dbReference type="ARBA" id="ARBA00023040"/>
    </source>
</evidence>
<proteinExistence type="predicted"/>
<evidence type="ECO:0000256" key="2">
    <source>
        <dbReference type="ARBA" id="ARBA00022475"/>
    </source>
</evidence>
<dbReference type="Proteomes" id="UP000515202">
    <property type="component" value="Unplaced"/>
</dbReference>
<keyword evidence="2" id="KW-1003">Cell membrane</keyword>